<evidence type="ECO:0000313" key="5">
    <source>
        <dbReference type="EMBL" id="SKC73130.1"/>
    </source>
</evidence>
<keyword evidence="3" id="KW-0812">Transmembrane</keyword>
<keyword evidence="6" id="KW-1185">Reference proteome</keyword>
<evidence type="ECO:0000256" key="1">
    <source>
        <dbReference type="PROSITE-ProRule" id="PRU00425"/>
    </source>
</evidence>
<organism evidence="5 6">
    <name type="scientific">Maledivibacter halophilus</name>
    <dbReference type="NCBI Taxonomy" id="36842"/>
    <lineage>
        <taxon>Bacteria</taxon>
        <taxon>Bacillati</taxon>
        <taxon>Bacillota</taxon>
        <taxon>Clostridia</taxon>
        <taxon>Peptostreptococcales</taxon>
        <taxon>Caminicellaceae</taxon>
        <taxon>Maledivibacter</taxon>
    </lineage>
</organism>
<feature type="modified residue" description="Phosphocysteine; by EIIA" evidence="1">
    <location>
        <position position="72"/>
    </location>
</feature>
<dbReference type="AlphaFoldDB" id="A0A1T5LAZ1"/>
<dbReference type="PANTHER" id="PTHR39427">
    <property type="match status" value="1"/>
</dbReference>
<dbReference type="InterPro" id="IPR004702">
    <property type="entry name" value="PTS_sorb_EIIBC"/>
</dbReference>
<dbReference type="InterPro" id="IPR011618">
    <property type="entry name" value="PTS_EIIBC_GUT_N"/>
</dbReference>
<evidence type="ECO:0000256" key="3">
    <source>
        <dbReference type="SAM" id="Phobius"/>
    </source>
</evidence>
<dbReference type="PANTHER" id="PTHR39427:SF1">
    <property type="entry name" value="PTS SYSTEM GLUCITOL_SORBITOL-SPECIFIC EIIB COMPONENT"/>
    <property type="match status" value="1"/>
</dbReference>
<gene>
    <name evidence="5" type="ORF">SAMN02194393_02688</name>
</gene>
<dbReference type="Pfam" id="PF07663">
    <property type="entry name" value="EIIBC-GUT_C"/>
    <property type="match status" value="1"/>
</dbReference>
<protein>
    <submittedName>
        <fullName evidence="5">PTS system, glucitol/sorbitol-specific IIC component</fullName>
    </submittedName>
</protein>
<dbReference type="OrthoDB" id="4774329at2"/>
<dbReference type="Proteomes" id="UP000190285">
    <property type="component" value="Unassembled WGS sequence"/>
</dbReference>
<keyword evidence="3" id="KW-0472">Membrane</keyword>
<name>A0A1T5LAZ1_9FIRM</name>
<dbReference type="GO" id="GO:0009401">
    <property type="term" value="P:phosphoenolpyruvate-dependent sugar phosphotransferase system"/>
    <property type="evidence" value="ECO:0007669"/>
    <property type="project" value="InterPro"/>
</dbReference>
<dbReference type="PROSITE" id="PS51102">
    <property type="entry name" value="PTS_EIIB_TYPE_5"/>
    <property type="match status" value="1"/>
</dbReference>
<feature type="transmembrane region" description="Helical" evidence="3">
    <location>
        <begin position="193"/>
        <end position="217"/>
    </location>
</feature>
<keyword evidence="3" id="KW-1133">Transmembrane helix</keyword>
<feature type="region of interest" description="Disordered" evidence="2">
    <location>
        <begin position="129"/>
        <end position="149"/>
    </location>
</feature>
<reference evidence="5 6" key="1">
    <citation type="submission" date="2017-02" db="EMBL/GenBank/DDBJ databases">
        <authorList>
            <person name="Peterson S.W."/>
        </authorList>
    </citation>
    <scope>NUCLEOTIDE SEQUENCE [LARGE SCALE GENOMIC DNA]</scope>
    <source>
        <strain evidence="5 6">M1</strain>
    </source>
</reference>
<dbReference type="STRING" id="36842.SAMN02194393_02688"/>
<dbReference type="GO" id="GO:0005886">
    <property type="term" value="C:plasma membrane"/>
    <property type="evidence" value="ECO:0007669"/>
    <property type="project" value="TreeGrafter"/>
</dbReference>
<sequence>MSVKELIIEKDNGGWGGPLRIPVDTKKKVLSMTGGGIHPIAREIARLAGTKVVDGFKSGLRDDEILLAVINCGGTLRCGVYPKKRIFTINLNAIGPSGPLAEFIKEDIYVSGVTSESIHISTEGSDVEIRAENSHENGAKEKKSDLKVNSDDDAQKEAWFISAIEKIGTSLGKVISLAYEAGKESVNTVIKTVLPFMVFVSVLVTIILSSGIGNAIANVLKPMASSLLGLIVISIICGFPFLSPLLGPGAAIAQVIGVLLGSQIAIGVIPPKYALPALFAINVQVGADFVPVGLSMQEAEPDTIKYGTPAFLISRQITGPIAVIAAYLMSIGMY</sequence>
<accession>A0A1T5LAZ1</accession>
<feature type="transmembrane region" description="Helical" evidence="3">
    <location>
        <begin position="249"/>
        <end position="269"/>
    </location>
</feature>
<dbReference type="InterPro" id="IPR011638">
    <property type="entry name" value="PTS_EIIBC_GUT_C"/>
</dbReference>
<dbReference type="RefSeq" id="WP_079492239.1">
    <property type="nucleotide sequence ID" value="NZ_FUZT01000006.1"/>
</dbReference>
<proteinExistence type="predicted"/>
<dbReference type="EMBL" id="FUZT01000006">
    <property type="protein sequence ID" value="SKC73130.1"/>
    <property type="molecule type" value="Genomic_DNA"/>
</dbReference>
<evidence type="ECO:0000313" key="6">
    <source>
        <dbReference type="Proteomes" id="UP000190285"/>
    </source>
</evidence>
<dbReference type="GO" id="GO:0008982">
    <property type="term" value="F:protein-N(PI)-phosphohistidine-sugar phosphotransferase activity"/>
    <property type="evidence" value="ECO:0007669"/>
    <property type="project" value="InterPro"/>
</dbReference>
<evidence type="ECO:0000259" key="4">
    <source>
        <dbReference type="PROSITE" id="PS51102"/>
    </source>
</evidence>
<dbReference type="Pfam" id="PF03612">
    <property type="entry name" value="EIIBC-GUT_N"/>
    <property type="match status" value="1"/>
</dbReference>
<feature type="transmembrane region" description="Helical" evidence="3">
    <location>
        <begin position="224"/>
        <end position="243"/>
    </location>
</feature>
<evidence type="ECO:0000256" key="2">
    <source>
        <dbReference type="SAM" id="MobiDB-lite"/>
    </source>
</evidence>
<feature type="domain" description="PTS EIIB type-5" evidence="4">
    <location>
        <begin position="2"/>
        <end position="194"/>
    </location>
</feature>